<organism evidence="3 4">
    <name type="scientific">Candidatus Nitrosotenuis uzonensis</name>
    <dbReference type="NCBI Taxonomy" id="1407055"/>
    <lineage>
        <taxon>Archaea</taxon>
        <taxon>Nitrososphaerota</taxon>
        <taxon>Candidatus Nitrosotenuis</taxon>
    </lineage>
</organism>
<dbReference type="InterPro" id="IPR050709">
    <property type="entry name" value="Biotin_Carboxyl_Carrier/Decarb"/>
</dbReference>
<feature type="domain" description="Lipoyl-binding" evidence="2">
    <location>
        <begin position="102"/>
        <end position="178"/>
    </location>
</feature>
<comment type="caution">
    <text evidence="3">The sequence shown here is derived from an EMBL/GenBank/DDBJ whole genome shotgun (WGS) entry which is preliminary data.</text>
</comment>
<dbReference type="InterPro" id="IPR011053">
    <property type="entry name" value="Single_hybrid_motif"/>
</dbReference>
<accession>A0A812EXL0</accession>
<evidence type="ECO:0000313" key="3">
    <source>
        <dbReference type="EMBL" id="CAE6486663.1"/>
    </source>
</evidence>
<keyword evidence="1" id="KW-0092">Biotin</keyword>
<dbReference type="InterPro" id="IPR000089">
    <property type="entry name" value="Biotin_lipoyl"/>
</dbReference>
<dbReference type="Pfam" id="PF00364">
    <property type="entry name" value="Biotin_lipoyl"/>
    <property type="match status" value="1"/>
</dbReference>
<protein>
    <submittedName>
        <fullName evidence="3">Biotin/lipoyl attachment domain-containing protein</fullName>
    </submittedName>
</protein>
<gene>
    <name evidence="3" type="ORF">NUZ5A_20176</name>
</gene>
<dbReference type="FunFam" id="2.40.50.100:FF:000003">
    <property type="entry name" value="Acetyl-CoA carboxylase biotin carboxyl carrier protein"/>
    <property type="match status" value="1"/>
</dbReference>
<dbReference type="SUPFAM" id="SSF51230">
    <property type="entry name" value="Single hybrid motif"/>
    <property type="match status" value="1"/>
</dbReference>
<dbReference type="CDD" id="cd06850">
    <property type="entry name" value="biotinyl_domain"/>
    <property type="match status" value="1"/>
</dbReference>
<dbReference type="PROSITE" id="PS50968">
    <property type="entry name" value="BIOTINYL_LIPOYL"/>
    <property type="match status" value="1"/>
</dbReference>
<dbReference type="AlphaFoldDB" id="A0A812EXL0"/>
<evidence type="ECO:0000259" key="2">
    <source>
        <dbReference type="PROSITE" id="PS50968"/>
    </source>
</evidence>
<dbReference type="EMBL" id="CAJNAQ010000002">
    <property type="protein sequence ID" value="CAE6486663.1"/>
    <property type="molecule type" value="Genomic_DNA"/>
</dbReference>
<evidence type="ECO:0000256" key="1">
    <source>
        <dbReference type="ARBA" id="ARBA00023267"/>
    </source>
</evidence>
<evidence type="ECO:0000313" key="4">
    <source>
        <dbReference type="Proteomes" id="UP000655759"/>
    </source>
</evidence>
<reference evidence="3" key="1">
    <citation type="submission" date="2021-02" db="EMBL/GenBank/DDBJ databases">
        <authorList>
            <person name="Han P."/>
        </authorList>
    </citation>
    <scope>NUCLEOTIDE SEQUENCE</scope>
    <source>
        <strain evidence="3">Candidatus Nitrosotenuis uzonensis 5A</strain>
    </source>
</reference>
<dbReference type="PANTHER" id="PTHR45266:SF3">
    <property type="entry name" value="OXALOACETATE DECARBOXYLASE ALPHA CHAIN"/>
    <property type="match status" value="1"/>
</dbReference>
<dbReference type="Gene3D" id="2.40.50.100">
    <property type="match status" value="1"/>
</dbReference>
<proteinExistence type="predicted"/>
<sequence>MEKHAGINMEYKIEDVTGTFNGQITKNLGNNEYLIKIGSDEHNLRILAMDSKGIEFILDQKYHKVKYLENTTSQMSMVVDGVPMKIGMNSQFDSIVYKNSGGGDSANSQTNLHSQIPGKVVSINVGEGDSVKKGDVVCVLESMKMQVSIKAHKDGNVRKIKVKTGGSVAKNDVLAEIE</sequence>
<name>A0A812EXL0_9ARCH</name>
<dbReference type="PANTHER" id="PTHR45266">
    <property type="entry name" value="OXALOACETATE DECARBOXYLASE ALPHA CHAIN"/>
    <property type="match status" value="1"/>
</dbReference>
<dbReference type="Proteomes" id="UP000655759">
    <property type="component" value="Unassembled WGS sequence"/>
</dbReference>